<feature type="compositionally biased region" description="Polar residues" evidence="2">
    <location>
        <begin position="96"/>
        <end position="140"/>
    </location>
</feature>
<dbReference type="PANTHER" id="PTHR12784">
    <property type="entry name" value="STEERIN"/>
    <property type="match status" value="1"/>
</dbReference>
<proteinExistence type="predicted"/>
<feature type="compositionally biased region" description="Polar residues" evidence="2">
    <location>
        <begin position="328"/>
        <end position="341"/>
    </location>
</feature>
<feature type="compositionally biased region" description="Basic and acidic residues" evidence="2">
    <location>
        <begin position="146"/>
        <end position="170"/>
    </location>
</feature>
<dbReference type="GeneID" id="111083620"/>
<dbReference type="RefSeq" id="XP_022235961.1">
    <property type="nucleotide sequence ID" value="XM_022380253.1"/>
</dbReference>
<evidence type="ECO:0000313" key="4">
    <source>
        <dbReference type="RefSeq" id="XP_022235961.1"/>
    </source>
</evidence>
<reference evidence="4" key="1">
    <citation type="submission" date="2025-08" db="UniProtKB">
        <authorList>
            <consortium name="RefSeq"/>
        </authorList>
    </citation>
    <scope>IDENTIFICATION</scope>
    <source>
        <tissue evidence="4">Muscle</tissue>
    </source>
</reference>
<feature type="compositionally biased region" description="Low complexity" evidence="2">
    <location>
        <begin position="25"/>
        <end position="36"/>
    </location>
</feature>
<feature type="compositionally biased region" description="Polar residues" evidence="2">
    <location>
        <begin position="44"/>
        <end position="59"/>
    </location>
</feature>
<keyword evidence="3" id="KW-1185">Reference proteome</keyword>
<feature type="region of interest" description="Disordered" evidence="2">
    <location>
        <begin position="401"/>
        <end position="439"/>
    </location>
</feature>
<feature type="non-terminal residue" evidence="4">
    <location>
        <position position="621"/>
    </location>
</feature>
<name>A0ABM1RX56_LIMPO</name>
<accession>A0ABM1RX56</accession>
<organism evidence="3 4">
    <name type="scientific">Limulus polyphemus</name>
    <name type="common">Atlantic horseshoe crab</name>
    <dbReference type="NCBI Taxonomy" id="6850"/>
    <lineage>
        <taxon>Eukaryota</taxon>
        <taxon>Metazoa</taxon>
        <taxon>Ecdysozoa</taxon>
        <taxon>Arthropoda</taxon>
        <taxon>Chelicerata</taxon>
        <taxon>Merostomata</taxon>
        <taxon>Xiphosura</taxon>
        <taxon>Limulidae</taxon>
        <taxon>Limulus</taxon>
    </lineage>
</organism>
<dbReference type="InterPro" id="IPR039041">
    <property type="entry name" value="Nav/unc-53"/>
</dbReference>
<dbReference type="PANTHER" id="PTHR12784:SF28">
    <property type="entry name" value="PROTEIN SICKIE"/>
    <property type="match status" value="1"/>
</dbReference>
<feature type="coiled-coil region" evidence="1">
    <location>
        <begin position="590"/>
        <end position="617"/>
    </location>
</feature>
<feature type="compositionally biased region" description="Low complexity" evidence="2">
    <location>
        <begin position="171"/>
        <end position="181"/>
    </location>
</feature>
<evidence type="ECO:0000256" key="2">
    <source>
        <dbReference type="SAM" id="MobiDB-lite"/>
    </source>
</evidence>
<sequence length="621" mass="66672">MTALKSEARPRRSERCSHNQLSILDDSSSVSSGVSDTIAEFSTDDNMTGSSVSSETNIFGSLKRTQREEEELPSTYVLPSSVHKDKSSSSRKGSGANTKESGKSNNVKKTDSSMQTESSTFQQMSSASWKKYLQQQQQHHPFSGSREGRSGHDGVRNVDTEVGRLREKKSSSSGSSSRKNSVFNESVERFNGSDGYRSKQNILTTRSENGQQRTLMENGEKLYYNGPSPSPKPPRNSPDNLSQNSCEIRKVRGSRQLAVSGAMVGNDNMKRTTTAVSTNSSGGKISSSRGSGGIEGTNLDEGIELTRGNSFGVNRSRPDPSNIPLDGTISSQTDCTPSTAVKGSERKTKVKVSANTQTNSHDLYVLGSSAYSDSEYNSLGRRSVKNYALMSPTLSLRERVYSGNRPGVSGASTPSSDYVTLPGGHHHPSTKERSQYSPRLFSSLKPGDGDTGNYVTLDHPAVLSSLQFSSSSPYVGLRYGGGSTSGSICSAPVTRKCGNLTETESMESLSSTSSGVHGQGASRYKFPLSPVNPLAPSLCGSLSHSNIRGASTVSPYMGVLLSKVSNKDDEMHGSSLSLASTTSSLYLTTDEKYAHEINKLRRELEQANEKVATLTSQLTTN</sequence>
<feature type="compositionally biased region" description="Polar residues" evidence="2">
    <location>
        <begin position="198"/>
        <end position="215"/>
    </location>
</feature>
<gene>
    <name evidence="4" type="primary">LOC111083620</name>
</gene>
<feature type="region of interest" description="Disordered" evidence="2">
    <location>
        <begin position="1"/>
        <end position="243"/>
    </location>
</feature>
<feature type="compositionally biased region" description="Low complexity" evidence="2">
    <location>
        <begin position="280"/>
        <end position="289"/>
    </location>
</feature>
<evidence type="ECO:0000313" key="3">
    <source>
        <dbReference type="Proteomes" id="UP000694941"/>
    </source>
</evidence>
<evidence type="ECO:0000256" key="1">
    <source>
        <dbReference type="SAM" id="Coils"/>
    </source>
</evidence>
<keyword evidence="1" id="KW-0175">Coiled coil</keyword>
<feature type="compositionally biased region" description="Basic and acidic residues" evidence="2">
    <location>
        <begin position="1"/>
        <end position="17"/>
    </location>
</feature>
<dbReference type="Proteomes" id="UP000694941">
    <property type="component" value="Unplaced"/>
</dbReference>
<feature type="region of interest" description="Disordered" evidence="2">
    <location>
        <begin position="274"/>
        <end position="346"/>
    </location>
</feature>
<protein>
    <submittedName>
        <fullName evidence="4">Neuron navigator 3-like</fullName>
    </submittedName>
</protein>